<comment type="caution">
    <text evidence="4">The sequence shown here is derived from an EMBL/GenBank/DDBJ whole genome shotgun (WGS) entry which is preliminary data.</text>
</comment>
<dbReference type="InterPro" id="IPR049468">
    <property type="entry name" value="Restrct_endonuc-II-like_dom"/>
</dbReference>
<keyword evidence="5" id="KW-1185">Reference proteome</keyword>
<proteinExistence type="predicted"/>
<evidence type="ECO:0000313" key="4">
    <source>
        <dbReference type="EMBL" id="MBM7558138.1"/>
    </source>
</evidence>
<dbReference type="AlphaFoldDB" id="A0A938XV73"/>
<dbReference type="GO" id="GO:0004386">
    <property type="term" value="F:helicase activity"/>
    <property type="evidence" value="ECO:0007669"/>
    <property type="project" value="UniProtKB-KW"/>
</dbReference>
<dbReference type="Gene3D" id="3.40.960.10">
    <property type="entry name" value="VSR Endonuclease"/>
    <property type="match status" value="1"/>
</dbReference>
<keyword evidence="4" id="KW-0255">Endonuclease</keyword>
<dbReference type="RefSeq" id="WP_204703155.1">
    <property type="nucleotide sequence ID" value="NZ_JAFBDQ010000028.1"/>
</dbReference>
<dbReference type="PANTHER" id="PTHR10887:SF495">
    <property type="entry name" value="HELICASE SENATAXIN ISOFORM X1-RELATED"/>
    <property type="match status" value="1"/>
</dbReference>
<feature type="domain" description="Restriction endonuclease type II-like" evidence="3">
    <location>
        <begin position="1132"/>
        <end position="1225"/>
    </location>
</feature>
<evidence type="ECO:0000313" key="5">
    <source>
        <dbReference type="Proteomes" id="UP000774000"/>
    </source>
</evidence>
<organism evidence="4 5">
    <name type="scientific">Halanaerobacter jeridensis</name>
    <dbReference type="NCBI Taxonomy" id="706427"/>
    <lineage>
        <taxon>Bacteria</taxon>
        <taxon>Bacillati</taxon>
        <taxon>Bacillota</taxon>
        <taxon>Clostridia</taxon>
        <taxon>Halanaerobiales</taxon>
        <taxon>Halobacteroidaceae</taxon>
        <taxon>Halanaerobacter</taxon>
    </lineage>
</organism>
<dbReference type="GO" id="GO:0004519">
    <property type="term" value="F:endonuclease activity"/>
    <property type="evidence" value="ECO:0007669"/>
    <property type="project" value="UniProtKB-KW"/>
</dbReference>
<dbReference type="CDD" id="cd18808">
    <property type="entry name" value="SF1_C_Upf1"/>
    <property type="match status" value="1"/>
</dbReference>
<dbReference type="InterPro" id="IPR047187">
    <property type="entry name" value="SF1_C_Upf1"/>
</dbReference>
<evidence type="ECO:0000259" key="3">
    <source>
        <dbReference type="Pfam" id="PF18741"/>
    </source>
</evidence>
<evidence type="ECO:0000256" key="1">
    <source>
        <dbReference type="SAM" id="Coils"/>
    </source>
</evidence>
<dbReference type="InterPro" id="IPR041679">
    <property type="entry name" value="DNA2/NAM7-like_C"/>
</dbReference>
<feature type="coiled-coil region" evidence="1">
    <location>
        <begin position="959"/>
        <end position="989"/>
    </location>
</feature>
<dbReference type="InterPro" id="IPR011335">
    <property type="entry name" value="Restrct_endonuc-II-like"/>
</dbReference>
<keyword evidence="4" id="KW-0067">ATP-binding</keyword>
<dbReference type="Proteomes" id="UP000774000">
    <property type="component" value="Unassembled WGS sequence"/>
</dbReference>
<feature type="domain" description="DNA2/NAM7 helicase-like C-terminal" evidence="2">
    <location>
        <begin position="866"/>
        <end position="1067"/>
    </location>
</feature>
<accession>A0A938XV73</accession>
<dbReference type="FunFam" id="3.40.960.10:FF:000002">
    <property type="entry name" value="DNA helicase related protein"/>
    <property type="match status" value="1"/>
</dbReference>
<dbReference type="SUPFAM" id="SSF52980">
    <property type="entry name" value="Restriction endonuclease-like"/>
    <property type="match status" value="1"/>
</dbReference>
<gene>
    <name evidence="4" type="ORF">JOC47_003008</name>
</gene>
<dbReference type="InterPro" id="IPR045055">
    <property type="entry name" value="DNA2/NAM7-like"/>
</dbReference>
<keyword evidence="4" id="KW-0540">Nuclease</keyword>
<dbReference type="Pfam" id="PF13087">
    <property type="entry name" value="AAA_12"/>
    <property type="match status" value="1"/>
</dbReference>
<dbReference type="Pfam" id="PF18741">
    <property type="entry name" value="MTES_1575"/>
    <property type="match status" value="1"/>
</dbReference>
<dbReference type="InterPro" id="IPR027417">
    <property type="entry name" value="P-loop_NTPase"/>
</dbReference>
<dbReference type="Pfam" id="PF13195">
    <property type="entry name" value="DUF4011"/>
    <property type="match status" value="1"/>
</dbReference>
<sequence length="1226" mass="142505">MTEYNQTLNLLIKNATKVNRRNKSLLMRKPRRTKDFDLATASSSVKQIQKTLYQFKPGQHSIIKSTFGNTEEEKNSYKLNKIRRKSNLIREETGTSPLAIGYPFFSGFLSDWYRGPLVLIPVELKLNQQSNQASKWVFEIDEDAEVSINLALLISLQQELGIEFDPDGVPQWEAKEVQEKPAEFWQEVHDYFPDDLIKGWSVLEEEIEELPEVARDETPERSEQGGKFELKPYAILGHFPQGKNPLVNDLIKLKDDLAQGELSDLIEHLLGSNSDDTVKEVVEEEVVNIDDFSAKDRLKIMPADATQEEALLQSQKAKSLVIQGPPGTGKSQTIVNLIGDSLYHDEQVLLVCEKRVALEVVDKMLQNLGLDFLTVLVGGRGSKQHQARNHVYNTLRQVAQSRKDGERVSLKRYNRKVDRSVKELNKLHEVLNQPVVDDAPELSLQQLYKEVEPLDREIREELSSISEVDSLEILEQSLDTIEHYLDLNSDVKNDSMWKKRSAGVLATEKFSEEKLFEIIDALKEMKTIAPLQRAIEEQNYEQALSVKSGEDYIDQESLEIIVDKQDSKLRFLSPQWIQAKFKLLIDHRHLKEEAQQINEEIKQLKQWFDREYIANNLESTKDESEIVDFAQQLEEDWEKDKHILNRLDKIYEEQSSDFAADLYQLQELATQNDLKAVDIYEQAIKTSWLEEKQREHPELNWFMNNKYQELQEQLEENLTTKISKGSQYLKRKYKQRQKEILNSSQGQRIIKISNRQRKLPSLRKFLADYGEIIRNILPVWLASPDQVAKLFSLEDKFDHVIFDEASQIPLEDALPALARGERITVVGDKKQMPPNRLFQRTLNREESDNLAEDEQTSLLDAAADVWPDKMLKYHYRSQHPELIEFSNQAFYNGQLKIAPNNQLHQNDYRAVQWQQVDGSWEDRTNPEEAAKVIEYLLEELPTAQQEVDKTLYGIVAFNQSQAEKLFDTLQQTLEDKRREKEELTKAEKDIWEWCMGSKVSNSYVWIKNLENVQGDEVKHLLMSVGYAVDPEMGRVPNRFGLLNQEGGEKRLNVAITRAQESITVFCSFDPDYDLEVSSSKNRGPELFKQYLRFVKYVSEGQEEEVDAILENINPSRKLDDGNVSYYDYDSPFEEEVAEALRKRGYEIHTQVGSYGYRIDLGVVDPENKARYIIGIECDGAAYHRSKSARERDVYRQLFLEEKGWQIERIWSRRWWEKKEQVLDELE</sequence>
<evidence type="ECO:0000259" key="2">
    <source>
        <dbReference type="Pfam" id="PF13087"/>
    </source>
</evidence>
<reference evidence="4" key="1">
    <citation type="submission" date="2021-01" db="EMBL/GenBank/DDBJ databases">
        <title>Genomic Encyclopedia of Type Strains, Phase IV (KMG-IV): sequencing the most valuable type-strain genomes for metagenomic binning, comparative biology and taxonomic classification.</title>
        <authorList>
            <person name="Goeker M."/>
        </authorList>
    </citation>
    <scope>NUCLEOTIDE SEQUENCE</scope>
    <source>
        <strain evidence="4">DSM 23230</strain>
    </source>
</reference>
<keyword evidence="4" id="KW-0547">Nucleotide-binding</keyword>
<name>A0A938XV73_9FIRM</name>
<dbReference type="EMBL" id="JAFBDQ010000028">
    <property type="protein sequence ID" value="MBM7558138.1"/>
    <property type="molecule type" value="Genomic_DNA"/>
</dbReference>
<protein>
    <submittedName>
        <fullName evidence="4">Superfamily I DNA and/or RNA helicase/very-short-patch-repair endonuclease</fullName>
    </submittedName>
</protein>
<keyword evidence="4" id="KW-0378">Hydrolase</keyword>
<dbReference type="InterPro" id="IPR025103">
    <property type="entry name" value="DUF4011"/>
</dbReference>
<keyword evidence="1" id="KW-0175">Coiled coil</keyword>
<keyword evidence="4" id="KW-0347">Helicase</keyword>
<dbReference type="PANTHER" id="PTHR10887">
    <property type="entry name" value="DNA2/NAM7 HELICASE FAMILY"/>
    <property type="match status" value="1"/>
</dbReference>
<dbReference type="SUPFAM" id="SSF52540">
    <property type="entry name" value="P-loop containing nucleoside triphosphate hydrolases"/>
    <property type="match status" value="1"/>
</dbReference>
<dbReference type="Gene3D" id="3.40.50.300">
    <property type="entry name" value="P-loop containing nucleotide triphosphate hydrolases"/>
    <property type="match status" value="3"/>
</dbReference>